<accession>W6MP48</accession>
<sequence>MPEESPLSKPFQLGNISLAHRVALAPMTRMRGIKQSGHHIPGDLVVEYYRQRSSEGGLLISEGCPISAAGDGFPGSPGIYTYEQAVAWRRVTDAVHKEGGKVYCQLYHVGRGTVAQIIGGIQPISAVSTPIRGHSFVPGISFSDAPPRAMIGPDFNEVLQQFVASAKLAIDVANFDGVEVHGANGYLLDQFFHDNVNTRNDEYGGKRIEDRARFPLQVLTAVIAAIGGGKTGFRLSPYNTFQDTEDSDPNSHWTYICQQIANLEETVSYVHMIEPRFNGNVEENENNRFSKSLERSLVPFRDILKTRGIAFIAAGGYSKEDATQKVSAGEADIVAFGRYFISNPDLVERLARNLPLSKYDRSSFYGAESPEIGYTDYPFFEEPGSSK</sequence>
<evidence type="ECO:0000256" key="1">
    <source>
        <dbReference type="ARBA" id="ARBA00001917"/>
    </source>
</evidence>
<dbReference type="InterPro" id="IPR013785">
    <property type="entry name" value="Aldolase_TIM"/>
</dbReference>
<dbReference type="PANTHER" id="PTHR22893">
    <property type="entry name" value="NADH OXIDOREDUCTASE-RELATED"/>
    <property type="match status" value="1"/>
</dbReference>
<evidence type="ECO:0000256" key="3">
    <source>
        <dbReference type="ARBA" id="ARBA00023002"/>
    </source>
</evidence>
<dbReference type="HOGENOM" id="CLU_012153_0_0_1"/>
<keyword evidence="6" id="KW-1185">Reference proteome</keyword>
<dbReference type="FunFam" id="3.20.20.70:FF:000059">
    <property type="entry name" value="N-ethylmaleimide reductase, FMN-linked"/>
    <property type="match status" value="1"/>
</dbReference>
<gene>
    <name evidence="5" type="ORF">KUCA_T00004008001</name>
</gene>
<evidence type="ECO:0000313" key="5">
    <source>
        <dbReference type="EMBL" id="CDK28028.1"/>
    </source>
</evidence>
<protein>
    <recommendedName>
        <fullName evidence="4">NADH:flavin oxidoreductase/NADH oxidase N-terminal domain-containing protein</fullName>
    </recommendedName>
</protein>
<dbReference type="OrthoDB" id="276546at2759"/>
<dbReference type="GO" id="GO:0003959">
    <property type="term" value="F:NADPH dehydrogenase activity"/>
    <property type="evidence" value="ECO:0007669"/>
    <property type="project" value="TreeGrafter"/>
</dbReference>
<dbReference type="GO" id="GO:0010181">
    <property type="term" value="F:FMN binding"/>
    <property type="evidence" value="ECO:0007669"/>
    <property type="project" value="InterPro"/>
</dbReference>
<dbReference type="Pfam" id="PF00724">
    <property type="entry name" value="Oxidored_FMN"/>
    <property type="match status" value="1"/>
</dbReference>
<dbReference type="EMBL" id="HG793129">
    <property type="protein sequence ID" value="CDK28028.1"/>
    <property type="molecule type" value="Genomic_DNA"/>
</dbReference>
<evidence type="ECO:0000256" key="2">
    <source>
        <dbReference type="ARBA" id="ARBA00005979"/>
    </source>
</evidence>
<comment type="similarity">
    <text evidence="2">Belongs to the NADH:flavin oxidoreductase/NADH oxidase family.</text>
</comment>
<dbReference type="RefSeq" id="XP_022460020.1">
    <property type="nucleotide sequence ID" value="XM_022600701.1"/>
</dbReference>
<proteinExistence type="inferred from homology"/>
<dbReference type="Proteomes" id="UP000019384">
    <property type="component" value="Unassembled WGS sequence"/>
</dbReference>
<dbReference type="AlphaFoldDB" id="W6MP48"/>
<dbReference type="Gene3D" id="3.20.20.70">
    <property type="entry name" value="Aldolase class I"/>
    <property type="match status" value="1"/>
</dbReference>
<evidence type="ECO:0000259" key="4">
    <source>
        <dbReference type="Pfam" id="PF00724"/>
    </source>
</evidence>
<dbReference type="CDD" id="cd02933">
    <property type="entry name" value="OYE_like_FMN"/>
    <property type="match status" value="1"/>
</dbReference>
<dbReference type="STRING" id="1382522.W6MP48"/>
<dbReference type="GO" id="GO:0005829">
    <property type="term" value="C:cytosol"/>
    <property type="evidence" value="ECO:0007669"/>
    <property type="project" value="UniProtKB-ARBA"/>
</dbReference>
<keyword evidence="3" id="KW-0560">Oxidoreductase</keyword>
<dbReference type="GeneID" id="34521408"/>
<reference evidence="5" key="2">
    <citation type="submission" date="2014-02" db="EMBL/GenBank/DDBJ databases">
        <title>Complete DNA sequence of /Kuraishia capsulata/ illustrates novel genomic features among budding yeasts (/Saccharomycotina/).</title>
        <authorList>
            <person name="Morales L."/>
            <person name="Noel B."/>
            <person name="Porcel B."/>
            <person name="Marcet-Houben M."/>
            <person name="Hullo M-F."/>
            <person name="Sacerdot C."/>
            <person name="Tekaia F."/>
            <person name="Leh-Louis V."/>
            <person name="Despons L."/>
            <person name="Khanna V."/>
            <person name="Aury J-M."/>
            <person name="Barbe V."/>
            <person name="Couloux A."/>
            <person name="Labadie K."/>
            <person name="Pelletier E."/>
            <person name="Souciet J-L."/>
            <person name="Boekhout T."/>
            <person name="Gabaldon T."/>
            <person name="Wincker P."/>
            <person name="Dujon B."/>
        </authorList>
    </citation>
    <scope>NUCLEOTIDE SEQUENCE</scope>
    <source>
        <strain evidence="5">CBS 1993</strain>
    </source>
</reference>
<organism evidence="5 6">
    <name type="scientific">Kuraishia capsulata CBS 1993</name>
    <dbReference type="NCBI Taxonomy" id="1382522"/>
    <lineage>
        <taxon>Eukaryota</taxon>
        <taxon>Fungi</taxon>
        <taxon>Dikarya</taxon>
        <taxon>Ascomycota</taxon>
        <taxon>Saccharomycotina</taxon>
        <taxon>Pichiomycetes</taxon>
        <taxon>Pichiales</taxon>
        <taxon>Pichiaceae</taxon>
        <taxon>Kuraishia</taxon>
    </lineage>
</organism>
<name>W6MP48_9ASCO</name>
<evidence type="ECO:0000313" key="6">
    <source>
        <dbReference type="Proteomes" id="UP000019384"/>
    </source>
</evidence>
<dbReference type="GO" id="GO:0016628">
    <property type="term" value="F:oxidoreductase activity, acting on the CH-CH group of donors, NAD or NADP as acceptor"/>
    <property type="evidence" value="ECO:0007669"/>
    <property type="project" value="UniProtKB-ARBA"/>
</dbReference>
<dbReference type="InterPro" id="IPR045247">
    <property type="entry name" value="Oye-like"/>
</dbReference>
<reference evidence="5" key="1">
    <citation type="submission" date="2013-12" db="EMBL/GenBank/DDBJ databases">
        <authorList>
            <person name="Genoscope - CEA"/>
        </authorList>
    </citation>
    <scope>NUCLEOTIDE SEQUENCE</scope>
    <source>
        <strain evidence="5">CBS 1993</strain>
    </source>
</reference>
<dbReference type="InterPro" id="IPR001155">
    <property type="entry name" value="OxRdtase_FMN_N"/>
</dbReference>
<feature type="domain" description="NADH:flavin oxidoreductase/NADH oxidase N-terminal" evidence="4">
    <location>
        <begin position="7"/>
        <end position="356"/>
    </location>
</feature>
<comment type="cofactor">
    <cofactor evidence="1">
        <name>FMN</name>
        <dbReference type="ChEBI" id="CHEBI:58210"/>
    </cofactor>
</comment>
<dbReference type="SUPFAM" id="SSF51395">
    <property type="entry name" value="FMN-linked oxidoreductases"/>
    <property type="match status" value="1"/>
</dbReference>
<dbReference type="PANTHER" id="PTHR22893:SF129">
    <property type="entry name" value="FLAVIN OXIDOREDUCTASE HXNT"/>
    <property type="match status" value="1"/>
</dbReference>